<feature type="compositionally biased region" description="Low complexity" evidence="1">
    <location>
        <begin position="165"/>
        <end position="201"/>
    </location>
</feature>
<dbReference type="RefSeq" id="XP_044548490.1">
    <property type="nucleotide sequence ID" value="XM_044694454.1"/>
</dbReference>
<gene>
    <name evidence="3" type="ORF">C9374_004778</name>
</gene>
<evidence type="ECO:0000256" key="2">
    <source>
        <dbReference type="SAM" id="Phobius"/>
    </source>
</evidence>
<proteinExistence type="predicted"/>
<feature type="transmembrane region" description="Helical" evidence="2">
    <location>
        <begin position="110"/>
        <end position="129"/>
    </location>
</feature>
<feature type="compositionally biased region" description="Low complexity" evidence="1">
    <location>
        <begin position="212"/>
        <end position="229"/>
    </location>
</feature>
<dbReference type="GeneID" id="68097233"/>
<evidence type="ECO:0000313" key="4">
    <source>
        <dbReference type="Proteomes" id="UP000816034"/>
    </source>
</evidence>
<keyword evidence="2" id="KW-1133">Transmembrane helix</keyword>
<feature type="compositionally biased region" description="Low complexity" evidence="1">
    <location>
        <begin position="287"/>
        <end position="299"/>
    </location>
</feature>
<evidence type="ECO:0000313" key="3">
    <source>
        <dbReference type="EMBL" id="KAG2382811.1"/>
    </source>
</evidence>
<keyword evidence="2" id="KW-0472">Membrane</keyword>
<feature type="transmembrane region" description="Helical" evidence="2">
    <location>
        <begin position="39"/>
        <end position="58"/>
    </location>
</feature>
<name>A0AA88GPC0_NAELO</name>
<protein>
    <submittedName>
        <fullName evidence="3">Uncharacterized protein</fullName>
    </submittedName>
</protein>
<dbReference type="AlphaFoldDB" id="A0AA88GPC0"/>
<comment type="caution">
    <text evidence="3">The sequence shown here is derived from an EMBL/GenBank/DDBJ whole genome shotgun (WGS) entry which is preliminary data.</text>
</comment>
<feature type="compositionally biased region" description="Polar residues" evidence="1">
    <location>
        <begin position="269"/>
        <end position="286"/>
    </location>
</feature>
<organism evidence="3 4">
    <name type="scientific">Naegleria lovaniensis</name>
    <name type="common">Amoeba</name>
    <dbReference type="NCBI Taxonomy" id="51637"/>
    <lineage>
        <taxon>Eukaryota</taxon>
        <taxon>Discoba</taxon>
        <taxon>Heterolobosea</taxon>
        <taxon>Tetramitia</taxon>
        <taxon>Eutetramitia</taxon>
        <taxon>Vahlkampfiidae</taxon>
        <taxon>Naegleria</taxon>
    </lineage>
</organism>
<keyword evidence="4" id="KW-1185">Reference proteome</keyword>
<sequence>MQFSSMDLATLTIAILIVDFFVNLIIFQFMKSNARFRNYFFHLNAIGFSGIYYGHLLYQYLVFNVFEFFTLMDVAHLILNMFIGDFLGHATGALSGCVVYWMVYHLQHRVRLYQFNSFGILFIILFGIFKQLPNICNSFCTLLYRIWNDLFTSVQRTTSTRINIPSNNHSSTSQNSSSFQSPIHSNTNNNYENRSNENTSSQDRSTRDHTNRPSLNRLRNENSSLLNQRPQLRIRNQNENSTANRNERNGHSIQNGRILPTLRQRNVRPGTTSRVTSDRPSTIPQASCSSTTSSQTIPSNDNSIVLEQPSSSANANNIQQELRNRWKNVRYDKVEKFRQGVKRKFTSTLSGSRKKKK</sequence>
<feature type="transmembrane region" description="Helical" evidence="2">
    <location>
        <begin position="6"/>
        <end position="27"/>
    </location>
</feature>
<dbReference type="Proteomes" id="UP000816034">
    <property type="component" value="Unassembled WGS sequence"/>
</dbReference>
<feature type="transmembrane region" description="Helical" evidence="2">
    <location>
        <begin position="78"/>
        <end position="103"/>
    </location>
</feature>
<feature type="compositionally biased region" description="Polar residues" evidence="1">
    <location>
        <begin position="234"/>
        <end position="244"/>
    </location>
</feature>
<keyword evidence="2" id="KW-0812">Transmembrane</keyword>
<feature type="region of interest" description="Disordered" evidence="1">
    <location>
        <begin position="162"/>
        <end position="303"/>
    </location>
</feature>
<evidence type="ECO:0000256" key="1">
    <source>
        <dbReference type="SAM" id="MobiDB-lite"/>
    </source>
</evidence>
<reference evidence="3 4" key="1">
    <citation type="journal article" date="2018" name="BMC Genomics">
        <title>The genome of Naegleria lovaniensis, the basis for a comparative approach to unravel pathogenicity factors of the human pathogenic amoeba N. fowleri.</title>
        <authorList>
            <person name="Liechti N."/>
            <person name="Schurch N."/>
            <person name="Bruggmann R."/>
            <person name="Wittwer M."/>
        </authorList>
    </citation>
    <scope>NUCLEOTIDE SEQUENCE [LARGE SCALE GENOMIC DNA]</scope>
    <source>
        <strain evidence="3 4">ATCC 30569</strain>
    </source>
</reference>
<dbReference type="EMBL" id="PYSW02000022">
    <property type="protein sequence ID" value="KAG2382811.1"/>
    <property type="molecule type" value="Genomic_DNA"/>
</dbReference>
<accession>A0AA88GPC0</accession>